<name>A0A1H4E274_9SPHI</name>
<dbReference type="AlphaFoldDB" id="A0A1H4E274"/>
<accession>A0A1H4E274</accession>
<evidence type="ECO:0000313" key="2">
    <source>
        <dbReference type="EMBL" id="SEA79016.1"/>
    </source>
</evidence>
<organism evidence="2 3">
    <name type="scientific">Pedobacter hartonius</name>
    <dbReference type="NCBI Taxonomy" id="425514"/>
    <lineage>
        <taxon>Bacteria</taxon>
        <taxon>Pseudomonadati</taxon>
        <taxon>Bacteroidota</taxon>
        <taxon>Sphingobacteriia</taxon>
        <taxon>Sphingobacteriales</taxon>
        <taxon>Sphingobacteriaceae</taxon>
        <taxon>Pedobacter</taxon>
    </lineage>
</organism>
<evidence type="ECO:0000256" key="1">
    <source>
        <dbReference type="SAM" id="Phobius"/>
    </source>
</evidence>
<dbReference type="EMBL" id="FNRA01000005">
    <property type="protein sequence ID" value="SEA79016.1"/>
    <property type="molecule type" value="Genomic_DNA"/>
</dbReference>
<keyword evidence="1" id="KW-1133">Transmembrane helix</keyword>
<evidence type="ECO:0000313" key="3">
    <source>
        <dbReference type="Proteomes" id="UP000198850"/>
    </source>
</evidence>
<reference evidence="2 3" key="1">
    <citation type="submission" date="2016-10" db="EMBL/GenBank/DDBJ databases">
        <authorList>
            <person name="de Groot N.N."/>
        </authorList>
    </citation>
    <scope>NUCLEOTIDE SEQUENCE [LARGE SCALE GENOMIC DNA]</scope>
    <source>
        <strain evidence="2 3">DSM 19033</strain>
    </source>
</reference>
<dbReference type="Proteomes" id="UP000198850">
    <property type="component" value="Unassembled WGS sequence"/>
</dbReference>
<sequence length="119" mass="12959">MFIRMISGSLILFSAIMGTKHGWSLLNIKPGHAGPVADLLLTLNLSQPTLKLFSILTILGGFLLLPPQTFLAGNLLNICLFLFLIIRFLIAGDIKHALSEISFLLVPVVLIFLKHPLAG</sequence>
<dbReference type="STRING" id="425514.SAMN05443550_105213"/>
<feature type="transmembrane region" description="Helical" evidence="1">
    <location>
        <begin position="96"/>
        <end position="113"/>
    </location>
</feature>
<proteinExistence type="predicted"/>
<protein>
    <recommendedName>
        <fullName evidence="4">DoxX-like family protein</fullName>
    </recommendedName>
</protein>
<keyword evidence="1" id="KW-0472">Membrane</keyword>
<feature type="transmembrane region" description="Helical" evidence="1">
    <location>
        <begin position="72"/>
        <end position="90"/>
    </location>
</feature>
<evidence type="ECO:0008006" key="4">
    <source>
        <dbReference type="Google" id="ProtNLM"/>
    </source>
</evidence>
<gene>
    <name evidence="2" type="ORF">SAMN05443550_105213</name>
</gene>
<keyword evidence="1" id="KW-0812">Transmembrane</keyword>
<keyword evidence="3" id="KW-1185">Reference proteome</keyword>